<dbReference type="OrthoDB" id="959338at2"/>
<feature type="transmembrane region" description="Helical" evidence="1">
    <location>
        <begin position="105"/>
        <end position="126"/>
    </location>
</feature>
<name>A0A1M6CIT4_9FLAO</name>
<sequence>MKVIHLIKVLLAIASLVALWIGGALTFTPLDFHAASQIVFESPSASLLSELRSPGGVLVIAGFLMFLGVFQKKMIRLSLTVSTMVYLGYALGRLVSWALDDKPNQSLLIALAIELLLGTLSALVLLKNKPLT</sequence>
<dbReference type="EMBL" id="FQYP01000002">
    <property type="protein sequence ID" value="SHI60942.1"/>
    <property type="molecule type" value="Genomic_DNA"/>
</dbReference>
<feature type="transmembrane region" description="Helical" evidence="1">
    <location>
        <begin position="77"/>
        <end position="99"/>
    </location>
</feature>
<evidence type="ECO:0000256" key="1">
    <source>
        <dbReference type="SAM" id="Phobius"/>
    </source>
</evidence>
<keyword evidence="1" id="KW-0812">Transmembrane</keyword>
<organism evidence="2 3">
    <name type="scientific">Aquimarina spongiae</name>
    <dbReference type="NCBI Taxonomy" id="570521"/>
    <lineage>
        <taxon>Bacteria</taxon>
        <taxon>Pseudomonadati</taxon>
        <taxon>Bacteroidota</taxon>
        <taxon>Flavobacteriia</taxon>
        <taxon>Flavobacteriales</taxon>
        <taxon>Flavobacteriaceae</taxon>
        <taxon>Aquimarina</taxon>
    </lineage>
</organism>
<gene>
    <name evidence="2" type="ORF">SAMN04488508_102139</name>
</gene>
<evidence type="ECO:0000313" key="3">
    <source>
        <dbReference type="Proteomes" id="UP000184432"/>
    </source>
</evidence>
<accession>A0A1M6CIT4</accession>
<proteinExistence type="predicted"/>
<keyword evidence="1" id="KW-1133">Transmembrane helix</keyword>
<dbReference type="Pfam" id="PF14248">
    <property type="entry name" value="DUF4345"/>
    <property type="match status" value="1"/>
</dbReference>
<dbReference type="InterPro" id="IPR025597">
    <property type="entry name" value="DUF4345"/>
</dbReference>
<keyword evidence="1" id="KW-0472">Membrane</keyword>
<keyword evidence="3" id="KW-1185">Reference proteome</keyword>
<dbReference type="Proteomes" id="UP000184432">
    <property type="component" value="Unassembled WGS sequence"/>
</dbReference>
<feature type="transmembrane region" description="Helical" evidence="1">
    <location>
        <begin position="50"/>
        <end position="70"/>
    </location>
</feature>
<protein>
    <recommendedName>
        <fullName evidence="4">DUF4345 domain-containing protein</fullName>
    </recommendedName>
</protein>
<dbReference type="RefSeq" id="WP_073314723.1">
    <property type="nucleotide sequence ID" value="NZ_FQYP01000002.1"/>
</dbReference>
<evidence type="ECO:0000313" key="2">
    <source>
        <dbReference type="EMBL" id="SHI60942.1"/>
    </source>
</evidence>
<dbReference type="AlphaFoldDB" id="A0A1M6CIT4"/>
<reference evidence="3" key="1">
    <citation type="submission" date="2016-11" db="EMBL/GenBank/DDBJ databases">
        <authorList>
            <person name="Varghese N."/>
            <person name="Submissions S."/>
        </authorList>
    </citation>
    <scope>NUCLEOTIDE SEQUENCE [LARGE SCALE GENOMIC DNA]</scope>
    <source>
        <strain evidence="3">DSM 22623</strain>
    </source>
</reference>
<evidence type="ECO:0008006" key="4">
    <source>
        <dbReference type="Google" id="ProtNLM"/>
    </source>
</evidence>